<proteinExistence type="predicted"/>
<comment type="caution">
    <text evidence="1">The sequence shown here is derived from an EMBL/GenBank/DDBJ whole genome shotgun (WGS) entry which is preliminary data.</text>
</comment>
<keyword evidence="2" id="KW-1185">Reference proteome</keyword>
<evidence type="ECO:0000313" key="2">
    <source>
        <dbReference type="Proteomes" id="UP000297549"/>
    </source>
</evidence>
<dbReference type="RefSeq" id="WP_135465446.1">
    <property type="nucleotide sequence ID" value="NZ_SRLC01000003.1"/>
</dbReference>
<dbReference type="Proteomes" id="UP000297549">
    <property type="component" value="Unassembled WGS sequence"/>
</dbReference>
<gene>
    <name evidence="1" type="ORF">E5K00_21880</name>
</gene>
<organism evidence="1 2">
    <name type="scientific">Hymenobacter aquaticus</name>
    <dbReference type="NCBI Taxonomy" id="1867101"/>
    <lineage>
        <taxon>Bacteria</taxon>
        <taxon>Pseudomonadati</taxon>
        <taxon>Bacteroidota</taxon>
        <taxon>Cytophagia</taxon>
        <taxon>Cytophagales</taxon>
        <taxon>Hymenobacteraceae</taxon>
        <taxon>Hymenobacter</taxon>
    </lineage>
</organism>
<sequence>MFKTIDFSDSGLTLLKKASNLPKVEIQRNFVKTTPYPAQLNMPLSKEDWNIIVTEKTQWPYSKPYEYHYLNRSYYKNNIYAITYSRLFISGNNSNDINEIVMTLLNSNGKLISSFIIRGNHGDNLDFSSSINSKYEIKRETNKYKINPKTKKYERYSSIKKFKINENGYISVVK</sequence>
<reference evidence="1 2" key="1">
    <citation type="submission" date="2019-04" db="EMBL/GenBank/DDBJ databases">
        <authorList>
            <person name="Feng G."/>
            <person name="Zhang J."/>
            <person name="Zhu H."/>
        </authorList>
    </citation>
    <scope>NUCLEOTIDE SEQUENCE [LARGE SCALE GENOMIC DNA]</scope>
    <source>
        <strain evidence="1 2">JCM 31653</strain>
    </source>
</reference>
<evidence type="ECO:0000313" key="1">
    <source>
        <dbReference type="EMBL" id="TGE20646.1"/>
    </source>
</evidence>
<dbReference type="EMBL" id="SRLC01000003">
    <property type="protein sequence ID" value="TGE20646.1"/>
    <property type="molecule type" value="Genomic_DNA"/>
</dbReference>
<name>A0A4Z0PTL1_9BACT</name>
<protein>
    <submittedName>
        <fullName evidence="1">Uncharacterized protein</fullName>
    </submittedName>
</protein>
<accession>A0A4Z0PTL1</accession>
<dbReference type="AlphaFoldDB" id="A0A4Z0PTL1"/>